<evidence type="ECO:0000313" key="7">
    <source>
        <dbReference type="EMBL" id="AHI29711.1"/>
    </source>
</evidence>
<keyword evidence="8" id="KW-1185">Reference proteome</keyword>
<evidence type="ECO:0000256" key="5">
    <source>
        <dbReference type="ARBA" id="ARBA00049244"/>
    </source>
</evidence>
<protein>
    <recommendedName>
        <fullName evidence="3">DNA-directed DNA polymerase</fullName>
        <ecNumber evidence="3">2.7.7.7</ecNumber>
    </recommendedName>
</protein>
<dbReference type="GO" id="GO:0006261">
    <property type="term" value="P:DNA-templated DNA replication"/>
    <property type="evidence" value="ECO:0007669"/>
    <property type="project" value="InterPro"/>
</dbReference>
<sequence length="646" mass="73746">MRLVADIETNGLLQSVSKFWCAVAIDRDTRKVYKFRPHQMSEFIDLIESATSVAFHNGIKYDHPALQKLSGRKVRGDNIIDTLVLSRLIFPNVGDKDTVLTRRWRKYEQLQGDLQSWQSMDGNPQQQNKLRDIAWHLNAMEGKQMLPPKLFGAHSLKAWGYRLNRLKGDFSEQTDWQTYSEDMLDYCEQDVWVTLDLLELIDSKNYSQRAIQLEHHICWVMAQQERNGFFFDVEKAERLEMELRLQQVKIERELKDIFGCWYQFTALKKPKKTICYKDPYMPDRTADAPFCEVKFIEFNPGSRQHIAKRLKDFYGWVPTVFTEGGQPKIDDEVLGELSYPEAKHLARYFMVVKRLSQLADGEQAWTKCVTPEGFIHGSVNTGGAATGRATHSRPNVAQVPSGKVEYGPQCRELFTVPPGWRLFGSDASGLELRCLGHFMATFDGGAYIRELLEGDIHTANQMAAGLGTRDLAKTFIYAFLYGAGDELIGAIVCPEGTVEEKKKAGRKIKKKFLDNTPAIRNLRDAVKTAAERGHLYGLDGRLIYVRSPHAALNFLLQGAGALVCKKWVVEIDRLMQERGFKHGWDGDYAFCAWVHDEVQVAFRGDHVAKALGEVVKEAIKITEEYFEFRCPLDCEFSVGASWKETH</sequence>
<gene>
    <name evidence="7" type="ORF">AU14_17470</name>
</gene>
<evidence type="ECO:0000313" key="8">
    <source>
        <dbReference type="Proteomes" id="UP000061489"/>
    </source>
</evidence>
<keyword evidence="4" id="KW-0235">DNA replication</keyword>
<comment type="similarity">
    <text evidence="1">Belongs to the DNA polymerase type-A family.</text>
</comment>
<dbReference type="RefSeq" id="WP_041342813.1">
    <property type="nucleotide sequence ID" value="NZ_CP007151.1"/>
</dbReference>
<feature type="domain" description="DNA-directed DNA polymerase family A palm" evidence="6">
    <location>
        <begin position="407"/>
        <end position="606"/>
    </location>
</feature>
<proteinExistence type="inferred from homology"/>
<evidence type="ECO:0000256" key="4">
    <source>
        <dbReference type="ARBA" id="ARBA00022705"/>
    </source>
</evidence>
<dbReference type="SUPFAM" id="SSF53098">
    <property type="entry name" value="Ribonuclease H-like"/>
    <property type="match status" value="2"/>
</dbReference>
<organism evidence="7 8">
    <name type="scientific">Marinobacter similis</name>
    <dbReference type="NCBI Taxonomy" id="1420916"/>
    <lineage>
        <taxon>Bacteria</taxon>
        <taxon>Pseudomonadati</taxon>
        <taxon>Pseudomonadota</taxon>
        <taxon>Gammaproteobacteria</taxon>
        <taxon>Pseudomonadales</taxon>
        <taxon>Marinobacteraceae</taxon>
        <taxon>Marinobacter</taxon>
    </lineage>
</organism>
<comment type="subunit">
    <text evidence="2">Single-chain monomer with multiple functions.</text>
</comment>
<dbReference type="InterPro" id="IPR002298">
    <property type="entry name" value="DNA_polymerase_A"/>
</dbReference>
<evidence type="ECO:0000259" key="6">
    <source>
        <dbReference type="SMART" id="SM00482"/>
    </source>
</evidence>
<evidence type="ECO:0000256" key="3">
    <source>
        <dbReference type="ARBA" id="ARBA00012417"/>
    </source>
</evidence>
<dbReference type="InterPro" id="IPR043502">
    <property type="entry name" value="DNA/RNA_pol_sf"/>
</dbReference>
<dbReference type="EMBL" id="CP007151">
    <property type="protein sequence ID" value="AHI29711.1"/>
    <property type="molecule type" value="Genomic_DNA"/>
</dbReference>
<evidence type="ECO:0000256" key="2">
    <source>
        <dbReference type="ARBA" id="ARBA00011541"/>
    </source>
</evidence>
<dbReference type="STRING" id="1420916.AU14_17470"/>
<dbReference type="SMART" id="SM00482">
    <property type="entry name" value="POLAc"/>
    <property type="match status" value="1"/>
</dbReference>
<reference evidence="7 8" key="1">
    <citation type="journal article" date="2014" name="Genome Announc.">
        <title>Draft Genome Sequences of Marinobacter similis A3d10T and Marinobacter salarius R9SW1T.</title>
        <authorList>
            <person name="Ivanova E.P."/>
            <person name="Ng H.J."/>
            <person name="Webb H.K."/>
            <person name="Feng G."/>
            <person name="Oshima K."/>
            <person name="Hattori M."/>
            <person name="Ohkuma M."/>
            <person name="Sergeev A.F."/>
            <person name="Mikhailov V.V."/>
            <person name="Crawford R.J."/>
            <person name="Sawabe T."/>
        </authorList>
    </citation>
    <scope>NUCLEOTIDE SEQUENCE [LARGE SCALE GENOMIC DNA]</scope>
    <source>
        <strain evidence="7 8">A3d10</strain>
    </source>
</reference>
<dbReference type="GO" id="GO:0003887">
    <property type="term" value="F:DNA-directed DNA polymerase activity"/>
    <property type="evidence" value="ECO:0007669"/>
    <property type="project" value="UniProtKB-EC"/>
</dbReference>
<dbReference type="InterPro" id="IPR036397">
    <property type="entry name" value="RNaseH_sf"/>
</dbReference>
<accession>W5YKV8</accession>
<dbReference type="Gene3D" id="3.30.70.370">
    <property type="match status" value="2"/>
</dbReference>
<dbReference type="GO" id="GO:0003677">
    <property type="term" value="F:DNA binding"/>
    <property type="evidence" value="ECO:0007669"/>
    <property type="project" value="InterPro"/>
</dbReference>
<dbReference type="Pfam" id="PF00476">
    <property type="entry name" value="DNA_pol_A"/>
    <property type="match status" value="1"/>
</dbReference>
<dbReference type="Gene3D" id="1.20.1060.10">
    <property type="entry name" value="Taq DNA Polymerase, Chain T, domain 4"/>
    <property type="match status" value="1"/>
</dbReference>
<dbReference type="InterPro" id="IPR001098">
    <property type="entry name" value="DNA-dir_DNA_pol_A_palm_dom"/>
</dbReference>
<dbReference type="PANTHER" id="PTHR10133:SF27">
    <property type="entry name" value="DNA POLYMERASE NU"/>
    <property type="match status" value="1"/>
</dbReference>
<dbReference type="Gene3D" id="3.30.420.10">
    <property type="entry name" value="Ribonuclease H-like superfamily/Ribonuclease H"/>
    <property type="match status" value="1"/>
</dbReference>
<dbReference type="PANTHER" id="PTHR10133">
    <property type="entry name" value="DNA POLYMERASE I"/>
    <property type="match status" value="1"/>
</dbReference>
<comment type="catalytic activity">
    <reaction evidence="5">
        <text>DNA(n) + a 2'-deoxyribonucleoside 5'-triphosphate = DNA(n+1) + diphosphate</text>
        <dbReference type="Rhea" id="RHEA:22508"/>
        <dbReference type="Rhea" id="RHEA-COMP:17339"/>
        <dbReference type="Rhea" id="RHEA-COMP:17340"/>
        <dbReference type="ChEBI" id="CHEBI:33019"/>
        <dbReference type="ChEBI" id="CHEBI:61560"/>
        <dbReference type="ChEBI" id="CHEBI:173112"/>
        <dbReference type="EC" id="2.7.7.7"/>
    </reaction>
</comment>
<dbReference type="InterPro" id="IPR012337">
    <property type="entry name" value="RNaseH-like_sf"/>
</dbReference>
<dbReference type="AlphaFoldDB" id="W5YKV8"/>
<dbReference type="Proteomes" id="UP000061489">
    <property type="component" value="Chromosome"/>
</dbReference>
<dbReference type="SUPFAM" id="SSF56672">
    <property type="entry name" value="DNA/RNA polymerases"/>
    <property type="match status" value="1"/>
</dbReference>
<dbReference type="GO" id="GO:0006302">
    <property type="term" value="P:double-strand break repair"/>
    <property type="evidence" value="ECO:0007669"/>
    <property type="project" value="TreeGrafter"/>
</dbReference>
<dbReference type="HOGENOM" id="CLU_448100_0_0_6"/>
<dbReference type="KEGG" id="msx:AU14_17470"/>
<evidence type="ECO:0000256" key="1">
    <source>
        <dbReference type="ARBA" id="ARBA00007705"/>
    </source>
</evidence>
<dbReference type="OrthoDB" id="5465413at2"/>
<dbReference type="EC" id="2.7.7.7" evidence="3"/>
<name>W5YKV8_9GAMM</name>